<dbReference type="SMART" id="SM00530">
    <property type="entry name" value="HTH_XRE"/>
    <property type="match status" value="1"/>
</dbReference>
<comment type="caution">
    <text evidence="3">The sequence shown here is derived from an EMBL/GenBank/DDBJ whole genome shotgun (WGS) entry which is preliminary data.</text>
</comment>
<feature type="domain" description="HTH cro/C1-type" evidence="2">
    <location>
        <begin position="7"/>
        <end position="61"/>
    </location>
</feature>
<sequence length="115" mass="13199">MNSRKKLKELRKSKGLTLKELAAKTNLSISFISDIEHNRSNPSISTLKILCNALDVPITYLLEDDKTPSNLVCNDLDEVLSILINDFSSWSYDDKIELICYLKAKKHIRETQKKM</sequence>
<dbReference type="Gene3D" id="1.10.260.40">
    <property type="entry name" value="lambda repressor-like DNA-binding domains"/>
    <property type="match status" value="1"/>
</dbReference>
<dbReference type="CDD" id="cd00093">
    <property type="entry name" value="HTH_XRE"/>
    <property type="match status" value="1"/>
</dbReference>
<dbReference type="RefSeq" id="WP_343827153.1">
    <property type="nucleotide sequence ID" value="NZ_BAAACI010000007.1"/>
</dbReference>
<dbReference type="PANTHER" id="PTHR46797:SF1">
    <property type="entry name" value="METHYLPHOSPHONATE SYNTHASE"/>
    <property type="match status" value="1"/>
</dbReference>
<dbReference type="InterPro" id="IPR050807">
    <property type="entry name" value="TransReg_Diox_bact_type"/>
</dbReference>
<dbReference type="InterPro" id="IPR001387">
    <property type="entry name" value="Cro/C1-type_HTH"/>
</dbReference>
<evidence type="ECO:0000313" key="3">
    <source>
        <dbReference type="EMBL" id="GAA0775982.1"/>
    </source>
</evidence>
<dbReference type="InterPro" id="IPR010982">
    <property type="entry name" value="Lambda_DNA-bd_dom_sf"/>
</dbReference>
<evidence type="ECO:0000259" key="2">
    <source>
        <dbReference type="PROSITE" id="PS50943"/>
    </source>
</evidence>
<dbReference type="Proteomes" id="UP001501047">
    <property type="component" value="Unassembled WGS sequence"/>
</dbReference>
<dbReference type="SUPFAM" id="SSF47413">
    <property type="entry name" value="lambda repressor-like DNA-binding domains"/>
    <property type="match status" value="1"/>
</dbReference>
<dbReference type="Pfam" id="PF01381">
    <property type="entry name" value="HTH_3"/>
    <property type="match status" value="1"/>
</dbReference>
<evidence type="ECO:0000256" key="1">
    <source>
        <dbReference type="ARBA" id="ARBA00023125"/>
    </source>
</evidence>
<keyword evidence="1" id="KW-0238">DNA-binding</keyword>
<evidence type="ECO:0000313" key="4">
    <source>
        <dbReference type="Proteomes" id="UP001501047"/>
    </source>
</evidence>
<gene>
    <name evidence="3" type="ORF">GCM10008908_28580</name>
</gene>
<protein>
    <recommendedName>
        <fullName evidence="2">HTH cro/C1-type domain-containing protein</fullName>
    </recommendedName>
</protein>
<dbReference type="EMBL" id="BAAACI010000007">
    <property type="protein sequence ID" value="GAA0775982.1"/>
    <property type="molecule type" value="Genomic_DNA"/>
</dbReference>
<dbReference type="PANTHER" id="PTHR46797">
    <property type="entry name" value="HTH-TYPE TRANSCRIPTIONAL REGULATOR"/>
    <property type="match status" value="1"/>
</dbReference>
<organism evidence="3 4">
    <name type="scientific">Clostridium subterminale</name>
    <dbReference type="NCBI Taxonomy" id="1550"/>
    <lineage>
        <taxon>Bacteria</taxon>
        <taxon>Bacillati</taxon>
        <taxon>Bacillota</taxon>
        <taxon>Clostridia</taxon>
        <taxon>Eubacteriales</taxon>
        <taxon>Clostridiaceae</taxon>
        <taxon>Clostridium</taxon>
    </lineage>
</organism>
<dbReference type="PROSITE" id="PS50943">
    <property type="entry name" value="HTH_CROC1"/>
    <property type="match status" value="1"/>
</dbReference>
<proteinExistence type="predicted"/>
<name>A0ABN1KUM7_CLOSU</name>
<keyword evidence="4" id="KW-1185">Reference proteome</keyword>
<reference evidence="3 4" key="1">
    <citation type="journal article" date="2019" name="Int. J. Syst. Evol. Microbiol.">
        <title>The Global Catalogue of Microorganisms (GCM) 10K type strain sequencing project: providing services to taxonomists for standard genome sequencing and annotation.</title>
        <authorList>
            <consortium name="The Broad Institute Genomics Platform"/>
            <consortium name="The Broad Institute Genome Sequencing Center for Infectious Disease"/>
            <person name="Wu L."/>
            <person name="Ma J."/>
        </authorList>
    </citation>
    <scope>NUCLEOTIDE SEQUENCE [LARGE SCALE GENOMIC DNA]</scope>
    <source>
        <strain evidence="3 4">JCM 1417</strain>
    </source>
</reference>
<accession>A0ABN1KUM7</accession>